<organism evidence="1 2">
    <name type="scientific">Populus alba x Populus x berolinensis</name>
    <dbReference type="NCBI Taxonomy" id="444605"/>
    <lineage>
        <taxon>Eukaryota</taxon>
        <taxon>Viridiplantae</taxon>
        <taxon>Streptophyta</taxon>
        <taxon>Embryophyta</taxon>
        <taxon>Tracheophyta</taxon>
        <taxon>Spermatophyta</taxon>
        <taxon>Magnoliopsida</taxon>
        <taxon>eudicotyledons</taxon>
        <taxon>Gunneridae</taxon>
        <taxon>Pentapetalae</taxon>
        <taxon>rosids</taxon>
        <taxon>fabids</taxon>
        <taxon>Malpighiales</taxon>
        <taxon>Salicaceae</taxon>
        <taxon>Saliceae</taxon>
        <taxon>Populus</taxon>
    </lineage>
</organism>
<name>A0AAD6LXS1_9ROSI</name>
<proteinExistence type="predicted"/>
<evidence type="ECO:0000313" key="1">
    <source>
        <dbReference type="EMBL" id="KAJ6975061.1"/>
    </source>
</evidence>
<accession>A0AAD6LXS1</accession>
<dbReference type="AlphaFoldDB" id="A0AAD6LXS1"/>
<sequence length="80" mass="9237">MVRSKKSQVGKGDFVSLINNVQEYGGVLLLGNRGGKLWWLWQCWSGMKFNNRKNLKRGKGCSKNKRRCGRCLVYPIVFRS</sequence>
<reference evidence="1" key="1">
    <citation type="journal article" date="2023" name="Mol. Ecol. Resour.">
        <title>Chromosome-level genome assembly of a triploid poplar Populus alba 'Berolinensis'.</title>
        <authorList>
            <person name="Chen S."/>
            <person name="Yu Y."/>
            <person name="Wang X."/>
            <person name="Wang S."/>
            <person name="Zhang T."/>
            <person name="Zhou Y."/>
            <person name="He R."/>
            <person name="Meng N."/>
            <person name="Wang Y."/>
            <person name="Liu W."/>
            <person name="Liu Z."/>
            <person name="Liu J."/>
            <person name="Guo Q."/>
            <person name="Huang H."/>
            <person name="Sederoff R.R."/>
            <person name="Wang G."/>
            <person name="Qu G."/>
            <person name="Chen S."/>
        </authorList>
    </citation>
    <scope>NUCLEOTIDE SEQUENCE</scope>
    <source>
        <strain evidence="1">SC-2020</strain>
    </source>
</reference>
<dbReference type="Proteomes" id="UP001164929">
    <property type="component" value="Chromosome 13"/>
</dbReference>
<keyword evidence="2" id="KW-1185">Reference proteome</keyword>
<comment type="caution">
    <text evidence="1">The sequence shown here is derived from an EMBL/GenBank/DDBJ whole genome shotgun (WGS) entry which is preliminary data.</text>
</comment>
<protein>
    <submittedName>
        <fullName evidence="1">Uncharacterized protein</fullName>
    </submittedName>
</protein>
<gene>
    <name evidence="1" type="ORF">NC653_031029</name>
</gene>
<dbReference type="EMBL" id="JAQIZT010000013">
    <property type="protein sequence ID" value="KAJ6975061.1"/>
    <property type="molecule type" value="Genomic_DNA"/>
</dbReference>
<evidence type="ECO:0000313" key="2">
    <source>
        <dbReference type="Proteomes" id="UP001164929"/>
    </source>
</evidence>